<evidence type="ECO:0000313" key="6">
    <source>
        <dbReference type="Proteomes" id="UP000265768"/>
    </source>
</evidence>
<feature type="domain" description="Methyltransferase" evidence="4">
    <location>
        <begin position="46"/>
        <end position="141"/>
    </location>
</feature>
<proteinExistence type="predicted"/>
<protein>
    <submittedName>
        <fullName evidence="5">Class I SAM-dependent methyltransferase</fullName>
    </submittedName>
</protein>
<dbReference type="InterPro" id="IPR029063">
    <property type="entry name" value="SAM-dependent_MTases_sf"/>
</dbReference>
<organism evidence="5 6">
    <name type="scientific">Bailinhaonella thermotolerans</name>
    <dbReference type="NCBI Taxonomy" id="1070861"/>
    <lineage>
        <taxon>Bacteria</taxon>
        <taxon>Bacillati</taxon>
        <taxon>Actinomycetota</taxon>
        <taxon>Actinomycetes</taxon>
        <taxon>Streptosporangiales</taxon>
        <taxon>Streptosporangiaceae</taxon>
        <taxon>Bailinhaonella</taxon>
    </lineage>
</organism>
<reference evidence="5 6" key="1">
    <citation type="submission" date="2018-09" db="EMBL/GenBank/DDBJ databases">
        <title>YIM 75507 draft genome.</title>
        <authorList>
            <person name="Tang S."/>
            <person name="Feng Y."/>
        </authorList>
    </citation>
    <scope>NUCLEOTIDE SEQUENCE [LARGE SCALE GENOMIC DNA]</scope>
    <source>
        <strain evidence="5 6">YIM 75507</strain>
    </source>
</reference>
<dbReference type="GO" id="GO:0008168">
    <property type="term" value="F:methyltransferase activity"/>
    <property type="evidence" value="ECO:0007669"/>
    <property type="project" value="UniProtKB-KW"/>
</dbReference>
<dbReference type="Pfam" id="PF13649">
    <property type="entry name" value="Methyltransf_25"/>
    <property type="match status" value="1"/>
</dbReference>
<dbReference type="AlphaFoldDB" id="A0A3A4B5C0"/>
<dbReference type="OrthoDB" id="9786503at2"/>
<keyword evidence="2 5" id="KW-0808">Transferase</keyword>
<evidence type="ECO:0000256" key="1">
    <source>
        <dbReference type="ARBA" id="ARBA00022603"/>
    </source>
</evidence>
<dbReference type="SUPFAM" id="SSF53335">
    <property type="entry name" value="S-adenosyl-L-methionine-dependent methyltransferases"/>
    <property type="match status" value="1"/>
</dbReference>
<gene>
    <name evidence="5" type="ORF">D5H75_13955</name>
</gene>
<accession>A0A3A4B5C0</accession>
<evidence type="ECO:0000256" key="3">
    <source>
        <dbReference type="ARBA" id="ARBA00022691"/>
    </source>
</evidence>
<comment type="caution">
    <text evidence="5">The sequence shown here is derived from an EMBL/GenBank/DDBJ whole genome shotgun (WGS) entry which is preliminary data.</text>
</comment>
<evidence type="ECO:0000256" key="2">
    <source>
        <dbReference type="ARBA" id="ARBA00022679"/>
    </source>
</evidence>
<keyword evidence="6" id="KW-1185">Reference proteome</keyword>
<dbReference type="PANTHER" id="PTHR43464:SF19">
    <property type="entry name" value="UBIQUINONE BIOSYNTHESIS O-METHYLTRANSFERASE, MITOCHONDRIAL"/>
    <property type="match status" value="1"/>
</dbReference>
<dbReference type="RefSeq" id="WP_119926861.1">
    <property type="nucleotide sequence ID" value="NZ_QZEY01000004.1"/>
</dbReference>
<evidence type="ECO:0000259" key="4">
    <source>
        <dbReference type="Pfam" id="PF13649"/>
    </source>
</evidence>
<evidence type="ECO:0000313" key="5">
    <source>
        <dbReference type="EMBL" id="RJL32612.1"/>
    </source>
</evidence>
<keyword evidence="3" id="KW-0949">S-adenosyl-L-methionine</keyword>
<dbReference type="InterPro" id="IPR041698">
    <property type="entry name" value="Methyltransf_25"/>
</dbReference>
<name>A0A3A4B5C0_9ACTN</name>
<dbReference type="CDD" id="cd02440">
    <property type="entry name" value="AdoMet_MTases"/>
    <property type="match status" value="1"/>
</dbReference>
<dbReference type="Gene3D" id="3.40.50.150">
    <property type="entry name" value="Vaccinia Virus protein VP39"/>
    <property type="match status" value="1"/>
</dbReference>
<dbReference type="EMBL" id="QZEY01000004">
    <property type="protein sequence ID" value="RJL32612.1"/>
    <property type="molecule type" value="Genomic_DNA"/>
</dbReference>
<sequence length="214" mass="23166">MTDASPAGSAEEFWEDFYRSEDRRWSGEANPLLVREAASLTPGTALDLGCGEGADAIWLARRGWRVTATDVSRTALRRAAAHAAEAGVGDRIEWEAHDLSRSFPGGSFDLVSAQFLHSPVAAEGEREAILRRAAAAVAPGGSLLIAGHAGWPSWMDEPPFPHHFPTIPEVLESLDLAPGGWHVDVADVVERELTGPEGQRGHREDHVLRVRRLG</sequence>
<dbReference type="GO" id="GO:0032259">
    <property type="term" value="P:methylation"/>
    <property type="evidence" value="ECO:0007669"/>
    <property type="project" value="UniProtKB-KW"/>
</dbReference>
<keyword evidence="1 5" id="KW-0489">Methyltransferase</keyword>
<dbReference type="PANTHER" id="PTHR43464">
    <property type="entry name" value="METHYLTRANSFERASE"/>
    <property type="match status" value="1"/>
</dbReference>
<dbReference type="Proteomes" id="UP000265768">
    <property type="component" value="Unassembled WGS sequence"/>
</dbReference>